<evidence type="ECO:0000256" key="1">
    <source>
        <dbReference type="ARBA" id="ARBA00004571"/>
    </source>
</evidence>
<dbReference type="InterPro" id="IPR005017">
    <property type="entry name" value="OMPP1/FadL/TodX"/>
</dbReference>
<evidence type="ECO:0000256" key="8">
    <source>
        <dbReference type="SAM" id="SignalP"/>
    </source>
</evidence>
<dbReference type="Gene3D" id="2.40.160.60">
    <property type="entry name" value="Outer membrane protein transport protein (OMPP1/FadL/TodX)"/>
    <property type="match status" value="1"/>
</dbReference>
<comment type="similarity">
    <text evidence="2">Belongs to the OmpP1/FadL family.</text>
</comment>
<gene>
    <name evidence="9" type="ORF">DFO77_10348</name>
</gene>
<evidence type="ECO:0000313" key="10">
    <source>
        <dbReference type="Proteomes" id="UP000252733"/>
    </source>
</evidence>
<feature type="chain" id="PRO_5030056666" evidence="8">
    <location>
        <begin position="21"/>
        <end position="409"/>
    </location>
</feature>
<dbReference type="EMBL" id="QPIZ01000003">
    <property type="protein sequence ID" value="RCW38583.1"/>
    <property type="molecule type" value="Genomic_DNA"/>
</dbReference>
<dbReference type="SUPFAM" id="SSF56935">
    <property type="entry name" value="Porins"/>
    <property type="match status" value="1"/>
</dbReference>
<evidence type="ECO:0000256" key="4">
    <source>
        <dbReference type="ARBA" id="ARBA00022692"/>
    </source>
</evidence>
<keyword evidence="6" id="KW-0472">Membrane</keyword>
<accession>A0A2T0XM23</accession>
<dbReference type="RefSeq" id="WP_106152960.1">
    <property type="nucleotide sequence ID" value="NZ_PVTS01000007.1"/>
</dbReference>
<keyword evidence="3" id="KW-1134">Transmembrane beta strand</keyword>
<sequence length="409" mass="44111">MKQLLLSLVGLILSLTPVLAEGYQVNAQGQKQIGMGHTGTALLLGPSSIHFNPGALSFLEGKYMFSGGVSGVISQNTFVKRQPSLYSAESDNPVGTPFSVYGAMRINEKLVVGIGANSPYGNSLVWGDDWDGRYLIQDLALQAIFVQPTVSYAITPKISVGGGPVAVFGAVELNKALPLQSESGDGQVTLEGSTVAYGYNVGLFLKLTPELSFGVNYRSEVNVEMEEGDATFSVPESMRGNFPEGNTFSAALPMPANLTFGLGWQASDKLLLAFDLQHVGWSAYKELNFDFEQNTAALQDSENPRNFENSMIYRIGAEYKALESLKVRAGVYYDETPIPADYLTPETPGTNKTGISTGLSYALNSKLSLDASLLYITGEEREDGYAPLDFYGTYNTSAWLPGLGISYTF</sequence>
<keyword evidence="5 8" id="KW-0732">Signal</keyword>
<feature type="signal peptide" evidence="8">
    <location>
        <begin position="1"/>
        <end position="20"/>
    </location>
</feature>
<evidence type="ECO:0000256" key="3">
    <source>
        <dbReference type="ARBA" id="ARBA00022452"/>
    </source>
</evidence>
<dbReference type="AlphaFoldDB" id="A0A2T0XM23"/>
<comment type="caution">
    <text evidence="9">The sequence shown here is derived from an EMBL/GenBank/DDBJ whole genome shotgun (WGS) entry which is preliminary data.</text>
</comment>
<dbReference type="GO" id="GO:0009279">
    <property type="term" value="C:cell outer membrane"/>
    <property type="evidence" value="ECO:0007669"/>
    <property type="project" value="UniProtKB-SubCell"/>
</dbReference>
<keyword evidence="10" id="KW-1185">Reference proteome</keyword>
<evidence type="ECO:0000256" key="2">
    <source>
        <dbReference type="ARBA" id="ARBA00008163"/>
    </source>
</evidence>
<reference evidence="9 10" key="1">
    <citation type="submission" date="2018-07" db="EMBL/GenBank/DDBJ databases">
        <title>Freshwater and sediment microbial communities from various areas in North America, analyzing microbe dynamics in response to fracking.</title>
        <authorList>
            <person name="Lamendella R."/>
        </authorList>
    </citation>
    <scope>NUCLEOTIDE SEQUENCE [LARGE SCALE GENOMIC DNA]</scope>
    <source>
        <strain evidence="9 10">160A</strain>
    </source>
</reference>
<evidence type="ECO:0000313" key="9">
    <source>
        <dbReference type="EMBL" id="RCW38583.1"/>
    </source>
</evidence>
<keyword evidence="4" id="KW-0812">Transmembrane</keyword>
<name>A0A2T0XM23_9BACT</name>
<organism evidence="9 10">
    <name type="scientific">Marinilabilia salmonicolor</name>
    <dbReference type="NCBI Taxonomy" id="989"/>
    <lineage>
        <taxon>Bacteria</taxon>
        <taxon>Pseudomonadati</taxon>
        <taxon>Bacteroidota</taxon>
        <taxon>Bacteroidia</taxon>
        <taxon>Marinilabiliales</taxon>
        <taxon>Marinilabiliaceae</taxon>
        <taxon>Marinilabilia</taxon>
    </lineage>
</organism>
<dbReference type="OrthoDB" id="9922at2"/>
<keyword evidence="7" id="KW-0998">Cell outer membrane</keyword>
<evidence type="ECO:0000256" key="7">
    <source>
        <dbReference type="ARBA" id="ARBA00023237"/>
    </source>
</evidence>
<dbReference type="PANTHER" id="PTHR35093:SF8">
    <property type="entry name" value="OUTER MEMBRANE PROTEIN NMB0088-RELATED"/>
    <property type="match status" value="1"/>
</dbReference>
<comment type="subcellular location">
    <subcellularLocation>
        <location evidence="1">Cell outer membrane</location>
        <topology evidence="1">Multi-pass membrane protein</topology>
    </subcellularLocation>
</comment>
<evidence type="ECO:0000256" key="6">
    <source>
        <dbReference type="ARBA" id="ARBA00023136"/>
    </source>
</evidence>
<evidence type="ECO:0000256" key="5">
    <source>
        <dbReference type="ARBA" id="ARBA00022729"/>
    </source>
</evidence>
<dbReference type="PANTHER" id="PTHR35093">
    <property type="entry name" value="OUTER MEMBRANE PROTEIN NMB0088-RELATED"/>
    <property type="match status" value="1"/>
</dbReference>
<dbReference type="Proteomes" id="UP000252733">
    <property type="component" value="Unassembled WGS sequence"/>
</dbReference>
<proteinExistence type="inferred from homology"/>
<dbReference type="GO" id="GO:0015483">
    <property type="term" value="F:long-chain fatty acid transporting porin activity"/>
    <property type="evidence" value="ECO:0007669"/>
    <property type="project" value="TreeGrafter"/>
</dbReference>
<protein>
    <submittedName>
        <fullName evidence="9">Long-chain fatty acid transport protein</fullName>
    </submittedName>
</protein>
<dbReference type="Pfam" id="PF03349">
    <property type="entry name" value="Toluene_X"/>
    <property type="match status" value="1"/>
</dbReference>